<proteinExistence type="predicted"/>
<dbReference type="AlphaFoldDB" id="A0A915ILC4"/>
<evidence type="ECO:0000256" key="1">
    <source>
        <dbReference type="SAM" id="Phobius"/>
    </source>
</evidence>
<protein>
    <submittedName>
        <fullName evidence="3">Uncharacterized protein</fullName>
    </submittedName>
</protein>
<evidence type="ECO:0000313" key="3">
    <source>
        <dbReference type="WBParaSite" id="nRc.2.0.1.t14982-RA"/>
    </source>
</evidence>
<accession>A0A915ILC4</accession>
<sequence length="71" mass="8445">MQQLNRIYSMCNGFRWSQRDNLNPKLTRISCILKEVNLTQGQTSQKFFFVIVHIARYFTAVILLLVLHRCK</sequence>
<dbReference type="Proteomes" id="UP000887565">
    <property type="component" value="Unplaced"/>
</dbReference>
<keyword evidence="1" id="KW-0812">Transmembrane</keyword>
<keyword evidence="1" id="KW-1133">Transmembrane helix</keyword>
<organism evidence="2 3">
    <name type="scientific">Romanomermis culicivorax</name>
    <name type="common">Nematode worm</name>
    <dbReference type="NCBI Taxonomy" id="13658"/>
    <lineage>
        <taxon>Eukaryota</taxon>
        <taxon>Metazoa</taxon>
        <taxon>Ecdysozoa</taxon>
        <taxon>Nematoda</taxon>
        <taxon>Enoplea</taxon>
        <taxon>Dorylaimia</taxon>
        <taxon>Mermithida</taxon>
        <taxon>Mermithoidea</taxon>
        <taxon>Mermithidae</taxon>
        <taxon>Romanomermis</taxon>
    </lineage>
</organism>
<keyword evidence="1" id="KW-0472">Membrane</keyword>
<feature type="transmembrane region" description="Helical" evidence="1">
    <location>
        <begin position="47"/>
        <end position="67"/>
    </location>
</feature>
<keyword evidence="2" id="KW-1185">Reference proteome</keyword>
<evidence type="ECO:0000313" key="2">
    <source>
        <dbReference type="Proteomes" id="UP000887565"/>
    </source>
</evidence>
<name>A0A915ILC4_ROMCU</name>
<dbReference type="WBParaSite" id="nRc.2.0.1.t14982-RA">
    <property type="protein sequence ID" value="nRc.2.0.1.t14982-RA"/>
    <property type="gene ID" value="nRc.2.0.1.g14982"/>
</dbReference>
<reference evidence="3" key="1">
    <citation type="submission" date="2022-11" db="UniProtKB">
        <authorList>
            <consortium name="WormBaseParasite"/>
        </authorList>
    </citation>
    <scope>IDENTIFICATION</scope>
</reference>